<keyword evidence="9" id="KW-0804">Transcription</keyword>
<keyword evidence="7" id="KW-0805">Transcription regulation</keyword>
<evidence type="ECO:0000256" key="1">
    <source>
        <dbReference type="ARBA" id="ARBA00004123"/>
    </source>
</evidence>
<reference evidence="15" key="2">
    <citation type="submission" date="2025-05" db="UniProtKB">
        <authorList>
            <consortium name="EnsemblMetazoa"/>
        </authorList>
    </citation>
    <scope>IDENTIFICATION</scope>
    <source>
        <strain evidence="15">Foshan</strain>
    </source>
</reference>
<dbReference type="Proteomes" id="UP000069940">
    <property type="component" value="Unassembled WGS sequence"/>
</dbReference>
<feature type="domain" description="C2H2-type" evidence="13">
    <location>
        <begin position="450"/>
        <end position="477"/>
    </location>
</feature>
<dbReference type="SUPFAM" id="SSF57716">
    <property type="entry name" value="Glucocorticoid receptor-like (DNA-binding domain)"/>
    <property type="match status" value="1"/>
</dbReference>
<evidence type="ECO:0000256" key="10">
    <source>
        <dbReference type="ARBA" id="ARBA00023242"/>
    </source>
</evidence>
<accession>A0ABM1ZNL5</accession>
<feature type="domain" description="C2H2-type" evidence="13">
    <location>
        <begin position="365"/>
        <end position="392"/>
    </location>
</feature>
<feature type="domain" description="C2H2-type" evidence="13">
    <location>
        <begin position="336"/>
        <end position="364"/>
    </location>
</feature>
<dbReference type="InterPro" id="IPR012934">
    <property type="entry name" value="Znf_AD"/>
</dbReference>
<evidence type="ECO:0000256" key="2">
    <source>
        <dbReference type="ARBA" id="ARBA00006991"/>
    </source>
</evidence>
<comment type="similarity">
    <text evidence="2">Belongs to the krueppel C2H2-type zinc-finger protein family.</text>
</comment>
<comment type="subcellular location">
    <subcellularLocation>
        <location evidence="1">Nucleus</location>
    </subcellularLocation>
</comment>
<evidence type="ECO:0000256" key="6">
    <source>
        <dbReference type="ARBA" id="ARBA00022833"/>
    </source>
</evidence>
<dbReference type="Gene3D" id="3.40.1800.20">
    <property type="match status" value="1"/>
</dbReference>
<organism evidence="15 16">
    <name type="scientific">Aedes albopictus</name>
    <name type="common">Asian tiger mosquito</name>
    <name type="synonym">Stegomyia albopicta</name>
    <dbReference type="NCBI Taxonomy" id="7160"/>
    <lineage>
        <taxon>Eukaryota</taxon>
        <taxon>Metazoa</taxon>
        <taxon>Ecdysozoa</taxon>
        <taxon>Arthropoda</taxon>
        <taxon>Hexapoda</taxon>
        <taxon>Insecta</taxon>
        <taxon>Pterygota</taxon>
        <taxon>Neoptera</taxon>
        <taxon>Endopterygota</taxon>
        <taxon>Diptera</taxon>
        <taxon>Nematocera</taxon>
        <taxon>Culicoidea</taxon>
        <taxon>Culicidae</taxon>
        <taxon>Culicinae</taxon>
        <taxon>Aedini</taxon>
        <taxon>Aedes</taxon>
        <taxon>Stegomyia</taxon>
    </lineage>
</organism>
<name>A0ABM1ZNL5_AEDAL</name>
<evidence type="ECO:0000256" key="8">
    <source>
        <dbReference type="ARBA" id="ARBA00023125"/>
    </source>
</evidence>
<dbReference type="SUPFAM" id="SSF57667">
    <property type="entry name" value="beta-beta-alpha zinc fingers"/>
    <property type="match status" value="5"/>
</dbReference>
<evidence type="ECO:0000256" key="7">
    <source>
        <dbReference type="ARBA" id="ARBA00023015"/>
    </source>
</evidence>
<evidence type="ECO:0000313" key="16">
    <source>
        <dbReference type="Proteomes" id="UP000069940"/>
    </source>
</evidence>
<feature type="domain" description="C2H2-type" evidence="13">
    <location>
        <begin position="224"/>
        <end position="251"/>
    </location>
</feature>
<keyword evidence="4" id="KW-0677">Repeat</keyword>
<dbReference type="Gene3D" id="3.30.160.60">
    <property type="entry name" value="Classic Zinc Finger"/>
    <property type="match status" value="7"/>
</dbReference>
<feature type="domain" description="ZAD" evidence="14">
    <location>
        <begin position="5"/>
        <end position="76"/>
    </location>
</feature>
<evidence type="ECO:0000259" key="13">
    <source>
        <dbReference type="PROSITE" id="PS50157"/>
    </source>
</evidence>
<keyword evidence="5 11" id="KW-0863">Zinc-finger</keyword>
<protein>
    <recommendedName>
        <fullName evidence="17">C2h2-type zn-finger protein</fullName>
    </recommendedName>
</protein>
<keyword evidence="3 12" id="KW-0479">Metal-binding</keyword>
<evidence type="ECO:0000256" key="5">
    <source>
        <dbReference type="ARBA" id="ARBA00022771"/>
    </source>
</evidence>
<evidence type="ECO:0008006" key="17">
    <source>
        <dbReference type="Google" id="ProtNLM"/>
    </source>
</evidence>
<evidence type="ECO:0000256" key="12">
    <source>
        <dbReference type="PROSITE-ProRule" id="PRU01263"/>
    </source>
</evidence>
<keyword evidence="8" id="KW-0238">DNA-binding</keyword>
<keyword evidence="6 12" id="KW-0862">Zinc</keyword>
<dbReference type="Pfam" id="PF07776">
    <property type="entry name" value="zf-AD"/>
    <property type="match status" value="1"/>
</dbReference>
<dbReference type="PANTHER" id="PTHR24393">
    <property type="entry name" value="ZINC FINGER PROTEIN"/>
    <property type="match status" value="1"/>
</dbReference>
<evidence type="ECO:0000259" key="14">
    <source>
        <dbReference type="PROSITE" id="PS51915"/>
    </source>
</evidence>
<dbReference type="PROSITE" id="PS50157">
    <property type="entry name" value="ZINC_FINGER_C2H2_2"/>
    <property type="match status" value="8"/>
</dbReference>
<evidence type="ECO:0000313" key="15">
    <source>
        <dbReference type="EnsemblMetazoa" id="AALFPA23_020214.P29794"/>
    </source>
</evidence>
<dbReference type="SMART" id="SM00868">
    <property type="entry name" value="zf-AD"/>
    <property type="match status" value="2"/>
</dbReference>
<dbReference type="GeneID" id="115258464"/>
<dbReference type="SMART" id="SM00355">
    <property type="entry name" value="ZnF_C2H2"/>
    <property type="match status" value="9"/>
</dbReference>
<feature type="binding site" evidence="12">
    <location>
        <position position="52"/>
    </location>
    <ligand>
        <name>Zn(2+)</name>
        <dbReference type="ChEBI" id="CHEBI:29105"/>
    </ligand>
</feature>
<feature type="binding site" evidence="12">
    <location>
        <position position="49"/>
    </location>
    <ligand>
        <name>Zn(2+)</name>
        <dbReference type="ChEBI" id="CHEBI:29105"/>
    </ligand>
</feature>
<dbReference type="InterPro" id="IPR013087">
    <property type="entry name" value="Znf_C2H2_type"/>
</dbReference>
<dbReference type="Pfam" id="PF13912">
    <property type="entry name" value="zf-C2H2_6"/>
    <property type="match status" value="2"/>
</dbReference>
<feature type="domain" description="C2H2-type" evidence="13">
    <location>
        <begin position="422"/>
        <end position="449"/>
    </location>
</feature>
<dbReference type="RefSeq" id="XP_029714440.2">
    <property type="nucleotide sequence ID" value="XM_029858580.2"/>
</dbReference>
<dbReference type="Pfam" id="PF00096">
    <property type="entry name" value="zf-C2H2"/>
    <property type="match status" value="6"/>
</dbReference>
<evidence type="ECO:0000256" key="9">
    <source>
        <dbReference type="ARBA" id="ARBA00023163"/>
    </source>
</evidence>
<feature type="domain" description="C2H2-type" evidence="13">
    <location>
        <begin position="280"/>
        <end position="307"/>
    </location>
</feature>
<keyword evidence="10" id="KW-0539">Nucleus</keyword>
<evidence type="ECO:0000256" key="11">
    <source>
        <dbReference type="PROSITE-ProRule" id="PRU00042"/>
    </source>
</evidence>
<evidence type="ECO:0000256" key="4">
    <source>
        <dbReference type="ARBA" id="ARBA00022737"/>
    </source>
</evidence>
<evidence type="ECO:0000256" key="3">
    <source>
        <dbReference type="ARBA" id="ARBA00022723"/>
    </source>
</evidence>
<keyword evidence="16" id="KW-1185">Reference proteome</keyword>
<dbReference type="PROSITE" id="PS51915">
    <property type="entry name" value="ZAD"/>
    <property type="match status" value="1"/>
</dbReference>
<proteinExistence type="inferred from homology"/>
<dbReference type="PANTHER" id="PTHR24393:SF15">
    <property type="entry name" value="IP01243P-RELATED"/>
    <property type="match status" value="1"/>
</dbReference>
<reference evidence="16" key="1">
    <citation type="journal article" date="2015" name="Proc. Natl. Acad. Sci. U.S.A.">
        <title>Genome sequence of the Asian Tiger mosquito, Aedes albopictus, reveals insights into its biology, genetics, and evolution.</title>
        <authorList>
            <person name="Chen X.G."/>
            <person name="Jiang X."/>
            <person name="Gu J."/>
            <person name="Xu M."/>
            <person name="Wu Y."/>
            <person name="Deng Y."/>
            <person name="Zhang C."/>
            <person name="Bonizzoni M."/>
            <person name="Dermauw W."/>
            <person name="Vontas J."/>
            <person name="Armbruster P."/>
            <person name="Huang X."/>
            <person name="Yang Y."/>
            <person name="Zhang H."/>
            <person name="He W."/>
            <person name="Peng H."/>
            <person name="Liu Y."/>
            <person name="Wu K."/>
            <person name="Chen J."/>
            <person name="Lirakis M."/>
            <person name="Topalis P."/>
            <person name="Van Leeuwen T."/>
            <person name="Hall A.B."/>
            <person name="Jiang X."/>
            <person name="Thorpe C."/>
            <person name="Mueller R.L."/>
            <person name="Sun C."/>
            <person name="Waterhouse R.M."/>
            <person name="Yan G."/>
            <person name="Tu Z.J."/>
            <person name="Fang X."/>
            <person name="James A.A."/>
        </authorList>
    </citation>
    <scope>NUCLEOTIDE SEQUENCE [LARGE SCALE GENOMIC DNA]</scope>
    <source>
        <strain evidence="16">Foshan</strain>
    </source>
</reference>
<dbReference type="PROSITE" id="PS00028">
    <property type="entry name" value="ZINC_FINGER_C2H2_1"/>
    <property type="match status" value="9"/>
</dbReference>
<feature type="binding site" evidence="12">
    <location>
        <position position="7"/>
    </location>
    <ligand>
        <name>Zn(2+)</name>
        <dbReference type="ChEBI" id="CHEBI:29105"/>
    </ligand>
</feature>
<feature type="domain" description="C2H2-type" evidence="13">
    <location>
        <begin position="393"/>
        <end position="421"/>
    </location>
</feature>
<dbReference type="InterPro" id="IPR036236">
    <property type="entry name" value="Znf_C2H2_sf"/>
</dbReference>
<sequence length="497" mass="57164">MDLSNRCRGCLSNDEETLRPLENAPTAKMFEDCVGLKLSTGPGLPRNICGTCYGKCTSWSKFKQQCLETDALLQFKFEHLKKTEPSVVDDKEVVEPEDDEVQPIADRGLDNNGEESPETIVDEEKDLEEEYDIVAPEQIETGVEEIQENDEQDMNQEIEIEVTDGDPDDEEYDVKATVVEEFYLSEEEQTVHDTGEDIEEEIVQEEVVSVENSEQQVVGKRMDISCDKCSMRFRSAERFEAHQREHQGLKPEVCKVCSDEFNSARALWRHMNKHGDVKKHVCKECGKCYKFATSLTLHRKTHRDEKLHICDTCGKSFVRAHGLKSHLLTHVNETPFECDKCQKQFKNLTMLRNHVVRVHEAIKNFICSECDKPFATGAELKIHQRSHTNQRPFKCSSCNKAFKTQSHLSVHFRAAHTSDRPYVCEICPRKFAHSKVLKQHRLTHAAEGPWKCHICEKTFRQRKTLIGHMSQHERASPIDEFIIESVVKLPETLTTLE</sequence>
<feature type="binding site" evidence="12">
    <location>
        <position position="10"/>
    </location>
    <ligand>
        <name>Zn(2+)</name>
        <dbReference type="ChEBI" id="CHEBI:29105"/>
    </ligand>
</feature>
<feature type="domain" description="C2H2-type" evidence="13">
    <location>
        <begin position="308"/>
        <end position="335"/>
    </location>
</feature>
<dbReference type="EnsemblMetazoa" id="AALFPA23_020214.R29794">
    <property type="protein sequence ID" value="AALFPA23_020214.P29794"/>
    <property type="gene ID" value="AALFPA23_020214"/>
</dbReference>